<proteinExistence type="predicted"/>
<dbReference type="EMBL" id="BARV01007556">
    <property type="protein sequence ID" value="GAI09596.1"/>
    <property type="molecule type" value="Genomic_DNA"/>
</dbReference>
<name>X1LUW9_9ZZZZ</name>
<organism evidence="1">
    <name type="scientific">marine sediment metagenome</name>
    <dbReference type="NCBI Taxonomy" id="412755"/>
    <lineage>
        <taxon>unclassified sequences</taxon>
        <taxon>metagenomes</taxon>
        <taxon>ecological metagenomes</taxon>
    </lineage>
</organism>
<comment type="caution">
    <text evidence="1">The sequence shown here is derived from an EMBL/GenBank/DDBJ whole genome shotgun (WGS) entry which is preliminary data.</text>
</comment>
<reference evidence="1" key="1">
    <citation type="journal article" date="2014" name="Front. Microbiol.">
        <title>High frequency of phylogenetically diverse reductive dehalogenase-homologous genes in deep subseafloor sedimentary metagenomes.</title>
        <authorList>
            <person name="Kawai M."/>
            <person name="Futagami T."/>
            <person name="Toyoda A."/>
            <person name="Takaki Y."/>
            <person name="Nishi S."/>
            <person name="Hori S."/>
            <person name="Arai W."/>
            <person name="Tsubouchi T."/>
            <person name="Morono Y."/>
            <person name="Uchiyama I."/>
            <person name="Ito T."/>
            <person name="Fujiyama A."/>
            <person name="Inagaki F."/>
            <person name="Takami H."/>
        </authorList>
    </citation>
    <scope>NUCLEOTIDE SEQUENCE</scope>
    <source>
        <strain evidence="1">Expedition CK06-06</strain>
    </source>
</reference>
<dbReference type="AlphaFoldDB" id="X1LUW9"/>
<accession>X1LUW9</accession>
<gene>
    <name evidence="1" type="ORF">S06H3_15363</name>
</gene>
<sequence>LPQDKAIQEFHEQLFQDVTQCFSQLLELA</sequence>
<evidence type="ECO:0000313" key="1">
    <source>
        <dbReference type="EMBL" id="GAI09596.1"/>
    </source>
</evidence>
<feature type="non-terminal residue" evidence="1">
    <location>
        <position position="1"/>
    </location>
</feature>
<protein>
    <submittedName>
        <fullName evidence="1">Uncharacterized protein</fullName>
    </submittedName>
</protein>